<protein>
    <submittedName>
        <fullName evidence="2">Protein tyrosine phosphatase</fullName>
    </submittedName>
</protein>
<accession>A0A2N5HSB6</accession>
<feature type="domain" description="Tyrosine specific protein phosphatases" evidence="1">
    <location>
        <begin position="64"/>
        <end position="133"/>
    </location>
</feature>
<comment type="caution">
    <text evidence="2">The sequence shown here is derived from an EMBL/GenBank/DDBJ whole genome shotgun (WGS) entry which is preliminary data.</text>
</comment>
<evidence type="ECO:0000313" key="2">
    <source>
        <dbReference type="EMBL" id="PLS08412.1"/>
    </source>
</evidence>
<dbReference type="InterPro" id="IPR000387">
    <property type="entry name" value="Tyr_Pase_dom"/>
</dbReference>
<dbReference type="Pfam" id="PF00782">
    <property type="entry name" value="DSPc"/>
    <property type="match status" value="1"/>
</dbReference>
<organism evidence="2 3">
    <name type="scientific">Neobacillus cucumis</name>
    <dbReference type="NCBI Taxonomy" id="1740721"/>
    <lineage>
        <taxon>Bacteria</taxon>
        <taxon>Bacillati</taxon>
        <taxon>Bacillota</taxon>
        <taxon>Bacilli</taxon>
        <taxon>Bacillales</taxon>
        <taxon>Bacillaceae</taxon>
        <taxon>Neobacillus</taxon>
    </lineage>
</organism>
<dbReference type="AlphaFoldDB" id="A0A2N5HSB6"/>
<dbReference type="PROSITE" id="PS50056">
    <property type="entry name" value="TYR_PHOSPHATASE_2"/>
    <property type="match status" value="1"/>
</dbReference>
<dbReference type="Proteomes" id="UP000234950">
    <property type="component" value="Unassembled WGS sequence"/>
</dbReference>
<keyword evidence="3" id="KW-1185">Reference proteome</keyword>
<dbReference type="InterPro" id="IPR000340">
    <property type="entry name" value="Dual-sp_phosphatase_cat-dom"/>
</dbReference>
<dbReference type="PANTHER" id="PTHR47216:SF4">
    <property type="entry name" value="OS01G0859400 PROTEIN"/>
    <property type="match status" value="1"/>
</dbReference>
<evidence type="ECO:0000313" key="3">
    <source>
        <dbReference type="Proteomes" id="UP000234950"/>
    </source>
</evidence>
<dbReference type="InterPro" id="IPR029021">
    <property type="entry name" value="Prot-tyrosine_phosphatase-like"/>
</dbReference>
<dbReference type="Gene3D" id="3.90.190.10">
    <property type="entry name" value="Protein tyrosine phosphatase superfamily"/>
    <property type="match status" value="1"/>
</dbReference>
<dbReference type="RefSeq" id="WP_101646431.1">
    <property type="nucleotide sequence ID" value="NZ_PGVE01000017.1"/>
</dbReference>
<proteinExistence type="predicted"/>
<dbReference type="SUPFAM" id="SSF52799">
    <property type="entry name" value="(Phosphotyrosine protein) phosphatases II"/>
    <property type="match status" value="1"/>
</dbReference>
<name>A0A2N5HSB6_9BACI</name>
<reference evidence="2 3" key="1">
    <citation type="submission" date="2017-11" db="EMBL/GenBank/DDBJ databases">
        <title>Comparitive Functional Genomics of Dry Heat Resistant strains isolated from the Viking Spacecraft.</title>
        <authorList>
            <person name="Seuylemezian A."/>
            <person name="Cooper K."/>
            <person name="Vaishampayan P."/>
        </authorList>
    </citation>
    <scope>NUCLEOTIDE SEQUENCE [LARGE SCALE GENOMIC DNA]</scope>
    <source>
        <strain evidence="2 3">V32-6</strain>
    </source>
</reference>
<dbReference type="EMBL" id="PGVE01000017">
    <property type="protein sequence ID" value="PLS08412.1"/>
    <property type="molecule type" value="Genomic_DNA"/>
</dbReference>
<sequence>MADKNYNELIKDRIYFGGADDVPNVMENEKADVIFDLRAESHENKSGYDRIHSPIVDDAEHQDESIRKSIEHVVNAYNEGKKVYFHCGGGSTRAGTVAVGTLLSLGKAKTIEEAEEKAKAARPKVNVKPQMKAALQRIYPNT</sequence>
<dbReference type="OrthoDB" id="2081133at2"/>
<evidence type="ECO:0000259" key="1">
    <source>
        <dbReference type="PROSITE" id="PS50056"/>
    </source>
</evidence>
<dbReference type="PANTHER" id="PTHR47216">
    <property type="match status" value="1"/>
</dbReference>
<gene>
    <name evidence="2" type="ORF">CVD27_03110</name>
</gene>